<protein>
    <recommendedName>
        <fullName evidence="2">Metallo-beta-lactamase domain-containing protein</fullName>
    </recommendedName>
</protein>
<feature type="non-terminal residue" evidence="1">
    <location>
        <position position="61"/>
    </location>
</feature>
<organism evidence="1">
    <name type="scientific">marine sediment metagenome</name>
    <dbReference type="NCBI Taxonomy" id="412755"/>
    <lineage>
        <taxon>unclassified sequences</taxon>
        <taxon>metagenomes</taxon>
        <taxon>ecological metagenomes</taxon>
    </lineage>
</organism>
<evidence type="ECO:0000313" key="1">
    <source>
        <dbReference type="EMBL" id="GAF73512.1"/>
    </source>
</evidence>
<sequence length="61" mass="6526">MKLLPFLYQVGGSHLTHEEDASSYLVTSDPPVLIDCGTPKGLDVLQKNLKLIGFPASSLGL</sequence>
<evidence type="ECO:0008006" key="2">
    <source>
        <dbReference type="Google" id="ProtNLM"/>
    </source>
</evidence>
<dbReference type="AlphaFoldDB" id="X0SC83"/>
<accession>X0SC83</accession>
<dbReference type="SUPFAM" id="SSF56281">
    <property type="entry name" value="Metallo-hydrolase/oxidoreductase"/>
    <property type="match status" value="1"/>
</dbReference>
<name>X0SC83_9ZZZZ</name>
<dbReference type="Gene3D" id="3.60.15.10">
    <property type="entry name" value="Ribonuclease Z/Hydroxyacylglutathione hydrolase-like"/>
    <property type="match status" value="1"/>
</dbReference>
<proteinExistence type="predicted"/>
<gene>
    <name evidence="1" type="ORF">S01H1_08054</name>
</gene>
<comment type="caution">
    <text evidence="1">The sequence shown here is derived from an EMBL/GenBank/DDBJ whole genome shotgun (WGS) entry which is preliminary data.</text>
</comment>
<reference evidence="1" key="1">
    <citation type="journal article" date="2014" name="Front. Microbiol.">
        <title>High frequency of phylogenetically diverse reductive dehalogenase-homologous genes in deep subseafloor sedimentary metagenomes.</title>
        <authorList>
            <person name="Kawai M."/>
            <person name="Futagami T."/>
            <person name="Toyoda A."/>
            <person name="Takaki Y."/>
            <person name="Nishi S."/>
            <person name="Hori S."/>
            <person name="Arai W."/>
            <person name="Tsubouchi T."/>
            <person name="Morono Y."/>
            <person name="Uchiyama I."/>
            <person name="Ito T."/>
            <person name="Fujiyama A."/>
            <person name="Inagaki F."/>
            <person name="Takami H."/>
        </authorList>
    </citation>
    <scope>NUCLEOTIDE SEQUENCE</scope>
    <source>
        <strain evidence="1">Expedition CK06-06</strain>
    </source>
</reference>
<dbReference type="EMBL" id="BARS01004132">
    <property type="protein sequence ID" value="GAF73512.1"/>
    <property type="molecule type" value="Genomic_DNA"/>
</dbReference>
<dbReference type="InterPro" id="IPR036866">
    <property type="entry name" value="RibonucZ/Hydroxyglut_hydro"/>
</dbReference>